<comment type="caution">
    <text evidence="10">The sequence shown here is derived from an EMBL/GenBank/DDBJ whole genome shotgun (WGS) entry which is preliminary data.</text>
</comment>
<dbReference type="PROSITE" id="PS00093">
    <property type="entry name" value="N4_MTASE"/>
    <property type="match status" value="1"/>
</dbReference>
<name>A0A839HEK6_9GAMM</name>
<evidence type="ECO:0000256" key="1">
    <source>
        <dbReference type="ARBA" id="ARBA00010203"/>
    </source>
</evidence>
<dbReference type="Proteomes" id="UP000548632">
    <property type="component" value="Unassembled WGS sequence"/>
</dbReference>
<evidence type="ECO:0000256" key="8">
    <source>
        <dbReference type="RuleBase" id="RU362026"/>
    </source>
</evidence>
<evidence type="ECO:0000256" key="7">
    <source>
        <dbReference type="ARBA" id="ARBA00049120"/>
    </source>
</evidence>
<gene>
    <name evidence="10" type="ORF">HUK38_04340</name>
</gene>
<keyword evidence="3 10" id="KW-0808">Transferase</keyword>
<keyword evidence="4" id="KW-0949">S-adenosyl-L-methionine</keyword>
<dbReference type="Pfam" id="PF01555">
    <property type="entry name" value="N6_N4_Mtase"/>
    <property type="match status" value="1"/>
</dbReference>
<keyword evidence="2 10" id="KW-0489">Methyltransferase</keyword>
<evidence type="ECO:0000256" key="4">
    <source>
        <dbReference type="ARBA" id="ARBA00022691"/>
    </source>
</evidence>
<evidence type="ECO:0000256" key="5">
    <source>
        <dbReference type="ARBA" id="ARBA00022747"/>
    </source>
</evidence>
<sequence>MMSDASIYFQNDSVTLIKGNILATNVIENHSIDLIVTSPPYNVDIQYNSNKDDLSYAEYLEFSQAWLTRCFHWLKDDGRLCLNIPLDKNKGGQQSIGADITTIAKQIGFQYHSTIIWNEGNISRRTAWGSWLSASAPFVIAPVELIVVLYKHDWKKTSGSRISDINKIEFMDWTNGLWSFNGESKKRIGHPAPFPLELPKRCIKLFSFVGDTILDPFSGSGSTIIAAALHQRQAIGIEIDSSYCELSKQRLLDCTRQNCLVLEDTE</sequence>
<dbReference type="AlphaFoldDB" id="A0A839HEK6"/>
<dbReference type="InterPro" id="IPR002941">
    <property type="entry name" value="DNA_methylase_N4/N6"/>
</dbReference>
<accession>A0A839HEK6</accession>
<dbReference type="InterPro" id="IPR001091">
    <property type="entry name" value="RM_Methyltransferase"/>
</dbReference>
<evidence type="ECO:0000256" key="3">
    <source>
        <dbReference type="ARBA" id="ARBA00022679"/>
    </source>
</evidence>
<dbReference type="GO" id="GO:0009307">
    <property type="term" value="P:DNA restriction-modification system"/>
    <property type="evidence" value="ECO:0007669"/>
    <property type="project" value="UniProtKB-KW"/>
</dbReference>
<feature type="domain" description="DNA methylase N-4/N-6" evidence="9">
    <location>
        <begin position="32"/>
        <end position="248"/>
    </location>
</feature>
<evidence type="ECO:0000256" key="6">
    <source>
        <dbReference type="ARBA" id="ARBA00023125"/>
    </source>
</evidence>
<dbReference type="EMBL" id="JABVCQ010000007">
    <property type="protein sequence ID" value="MBB1125459.1"/>
    <property type="molecule type" value="Genomic_DNA"/>
</dbReference>
<organism evidence="10 11">
    <name type="scientific">Thiospirillum jenense</name>
    <dbReference type="NCBI Taxonomy" id="1653858"/>
    <lineage>
        <taxon>Bacteria</taxon>
        <taxon>Pseudomonadati</taxon>
        <taxon>Pseudomonadota</taxon>
        <taxon>Gammaproteobacteria</taxon>
        <taxon>Chromatiales</taxon>
        <taxon>Chromatiaceae</taxon>
        <taxon>Thiospirillum</taxon>
    </lineage>
</organism>
<dbReference type="InterPro" id="IPR017985">
    <property type="entry name" value="MeTrfase_CN4_CS"/>
</dbReference>
<evidence type="ECO:0000256" key="2">
    <source>
        <dbReference type="ARBA" id="ARBA00022603"/>
    </source>
</evidence>
<dbReference type="InterPro" id="IPR029063">
    <property type="entry name" value="SAM-dependent_MTases_sf"/>
</dbReference>
<dbReference type="GO" id="GO:0008170">
    <property type="term" value="F:N-methyltransferase activity"/>
    <property type="evidence" value="ECO:0007669"/>
    <property type="project" value="InterPro"/>
</dbReference>
<dbReference type="GO" id="GO:0015667">
    <property type="term" value="F:site-specific DNA-methyltransferase (cytosine-N4-specific) activity"/>
    <property type="evidence" value="ECO:0007669"/>
    <property type="project" value="UniProtKB-EC"/>
</dbReference>
<evidence type="ECO:0000313" key="11">
    <source>
        <dbReference type="Proteomes" id="UP000548632"/>
    </source>
</evidence>
<dbReference type="Gene3D" id="3.40.50.150">
    <property type="entry name" value="Vaccinia Virus protein VP39"/>
    <property type="match status" value="1"/>
</dbReference>
<evidence type="ECO:0000313" key="10">
    <source>
        <dbReference type="EMBL" id="MBB1125459.1"/>
    </source>
</evidence>
<dbReference type="EC" id="2.1.1.-" evidence="8"/>
<dbReference type="GO" id="GO:0003677">
    <property type="term" value="F:DNA binding"/>
    <property type="evidence" value="ECO:0007669"/>
    <property type="project" value="UniProtKB-KW"/>
</dbReference>
<dbReference type="GO" id="GO:0032259">
    <property type="term" value="P:methylation"/>
    <property type="evidence" value="ECO:0007669"/>
    <property type="project" value="UniProtKB-KW"/>
</dbReference>
<proteinExistence type="inferred from homology"/>
<comment type="catalytic activity">
    <reaction evidence="7">
        <text>a 2'-deoxycytidine in DNA + S-adenosyl-L-methionine = an N(4)-methyl-2'-deoxycytidine in DNA + S-adenosyl-L-homocysteine + H(+)</text>
        <dbReference type="Rhea" id="RHEA:16857"/>
        <dbReference type="Rhea" id="RHEA-COMP:11369"/>
        <dbReference type="Rhea" id="RHEA-COMP:13674"/>
        <dbReference type="ChEBI" id="CHEBI:15378"/>
        <dbReference type="ChEBI" id="CHEBI:57856"/>
        <dbReference type="ChEBI" id="CHEBI:59789"/>
        <dbReference type="ChEBI" id="CHEBI:85452"/>
        <dbReference type="ChEBI" id="CHEBI:137933"/>
        <dbReference type="EC" id="2.1.1.113"/>
    </reaction>
</comment>
<keyword evidence="11" id="KW-1185">Reference proteome</keyword>
<protein>
    <recommendedName>
        <fullName evidence="8">Methyltransferase</fullName>
        <ecNumber evidence="8">2.1.1.-</ecNumber>
    </recommendedName>
</protein>
<evidence type="ECO:0000259" key="9">
    <source>
        <dbReference type="Pfam" id="PF01555"/>
    </source>
</evidence>
<dbReference type="SUPFAM" id="SSF53335">
    <property type="entry name" value="S-adenosyl-L-methionine-dependent methyltransferases"/>
    <property type="match status" value="1"/>
</dbReference>
<reference evidence="10 11" key="1">
    <citation type="journal article" date="2020" name="Arch. Microbiol.">
        <title>The genome sequence of the giant phototrophic gammaproteobacterium Thiospirillum jenense gives insight into its physiological properties and phylogenetic relationships.</title>
        <authorList>
            <person name="Imhoff J.F."/>
            <person name="Meyer T.E."/>
            <person name="Kyndt J.A."/>
        </authorList>
    </citation>
    <scope>NUCLEOTIDE SEQUENCE [LARGE SCALE GENOMIC DNA]</scope>
    <source>
        <strain evidence="10 11">DSM 216</strain>
    </source>
</reference>
<keyword evidence="6" id="KW-0238">DNA-binding</keyword>
<comment type="similarity">
    <text evidence="1">Belongs to the N(4)/N(6)-methyltransferase family. N(4) subfamily.</text>
</comment>
<dbReference type="PRINTS" id="PR00508">
    <property type="entry name" value="S21N4MTFRASE"/>
</dbReference>
<keyword evidence="5" id="KW-0680">Restriction system</keyword>